<sequence length="74" mass="8396">MPRPQVMQRTQLVPKVFADLGYTTKEYDDHVLTVVYKDEEIAALSQVDLHPDDIVDIIARHFVRTSTPMGAVRG</sequence>
<organism evidence="1 2">
    <name type="scientific">Candidatus Magnetobacterium casense</name>
    <dbReference type="NCBI Taxonomy" id="1455061"/>
    <lineage>
        <taxon>Bacteria</taxon>
        <taxon>Pseudomonadati</taxon>
        <taxon>Nitrospirota</taxon>
        <taxon>Thermodesulfovibrionia</taxon>
        <taxon>Thermodesulfovibrionales</taxon>
        <taxon>Candidatus Magnetobacteriaceae</taxon>
        <taxon>Candidatus Magnetobacterium</taxon>
    </lineage>
</organism>
<accession>A0ABS6S3E6</accession>
<protein>
    <submittedName>
        <fullName evidence="1">Uncharacterized protein</fullName>
    </submittedName>
</protein>
<keyword evidence="2" id="KW-1185">Reference proteome</keyword>
<name>A0ABS6S3E6_9BACT</name>
<reference evidence="1 2" key="1">
    <citation type="journal article" date="2020" name="J Geophys Res Biogeosci">
        <title>Magnetotaxis as an Adaptation to Enable Bacterial Shuttling of Microbial Sulfur and Sulfur Cycling Across Aquatic Oxic#Anoxic Interfaces.</title>
        <authorList>
            <person name="Li J."/>
            <person name="Liu P."/>
            <person name="Wang J."/>
            <person name="Roberts A.P."/>
            <person name="Pan Y."/>
        </authorList>
    </citation>
    <scope>NUCLEOTIDE SEQUENCE [LARGE SCALE GENOMIC DNA]</scope>
    <source>
        <strain evidence="1 2">MYR-1_YQ</strain>
    </source>
</reference>
<comment type="caution">
    <text evidence="1">The sequence shown here is derived from an EMBL/GenBank/DDBJ whole genome shotgun (WGS) entry which is preliminary data.</text>
</comment>
<gene>
    <name evidence="1" type="ORF">HWQ67_17510</name>
</gene>
<dbReference type="EMBL" id="JABXWD010000560">
    <property type="protein sequence ID" value="MBV6343376.1"/>
    <property type="molecule type" value="Genomic_DNA"/>
</dbReference>
<dbReference type="Proteomes" id="UP001196980">
    <property type="component" value="Unassembled WGS sequence"/>
</dbReference>
<evidence type="ECO:0000313" key="2">
    <source>
        <dbReference type="Proteomes" id="UP001196980"/>
    </source>
</evidence>
<dbReference type="RefSeq" id="WP_218253991.1">
    <property type="nucleotide sequence ID" value="NZ_JABXWD010000560.1"/>
</dbReference>
<proteinExistence type="predicted"/>
<evidence type="ECO:0000313" key="1">
    <source>
        <dbReference type="EMBL" id="MBV6343376.1"/>
    </source>
</evidence>